<gene>
    <name evidence="1" type="ORF">KK1_005029</name>
</gene>
<name>A0A151TZG9_CAJCA</name>
<organism evidence="1 2">
    <name type="scientific">Cajanus cajan</name>
    <name type="common">Pigeon pea</name>
    <name type="synonym">Cajanus indicus</name>
    <dbReference type="NCBI Taxonomy" id="3821"/>
    <lineage>
        <taxon>Eukaryota</taxon>
        <taxon>Viridiplantae</taxon>
        <taxon>Streptophyta</taxon>
        <taxon>Embryophyta</taxon>
        <taxon>Tracheophyta</taxon>
        <taxon>Spermatophyta</taxon>
        <taxon>Magnoliopsida</taxon>
        <taxon>eudicotyledons</taxon>
        <taxon>Gunneridae</taxon>
        <taxon>Pentapetalae</taxon>
        <taxon>rosids</taxon>
        <taxon>fabids</taxon>
        <taxon>Fabales</taxon>
        <taxon>Fabaceae</taxon>
        <taxon>Papilionoideae</taxon>
        <taxon>50 kb inversion clade</taxon>
        <taxon>NPAAA clade</taxon>
        <taxon>indigoferoid/millettioid clade</taxon>
        <taxon>Phaseoleae</taxon>
        <taxon>Cajanus</taxon>
    </lineage>
</organism>
<dbReference type="EMBL" id="CM003604">
    <property type="protein sequence ID" value="KYP72440.1"/>
    <property type="molecule type" value="Genomic_DNA"/>
</dbReference>
<sequence length="149" mass="17211">NNENEINDLNKPNDVPNESNIENIENEEQLISPLYVYDPRNWVLYMSCACHNLNPTLSGMTHSCVKVVSFFGVVQRIYSLLLSSTKGECLANVLDNFKFLLDMIIWYDILLAINVVNKKIQFKSMCIDTTIKQLENILFLKSIEIRLHI</sequence>
<keyword evidence="2" id="KW-1185">Reference proteome</keyword>
<dbReference type="Gramene" id="C.cajan_04908.t">
    <property type="protein sequence ID" value="C.cajan_04908.t"/>
    <property type="gene ID" value="C.cajan_04908"/>
</dbReference>
<feature type="non-terminal residue" evidence="1">
    <location>
        <position position="1"/>
    </location>
</feature>
<dbReference type="AlphaFoldDB" id="A0A151TZG9"/>
<accession>A0A151TZG9</accession>
<reference evidence="1 2" key="1">
    <citation type="journal article" date="2012" name="Nat. Biotechnol.">
        <title>Draft genome sequence of pigeonpea (Cajanus cajan), an orphan legume crop of resource-poor farmers.</title>
        <authorList>
            <person name="Varshney R.K."/>
            <person name="Chen W."/>
            <person name="Li Y."/>
            <person name="Bharti A.K."/>
            <person name="Saxena R.K."/>
            <person name="Schlueter J.A."/>
            <person name="Donoghue M.T."/>
            <person name="Azam S."/>
            <person name="Fan G."/>
            <person name="Whaley A.M."/>
            <person name="Farmer A.D."/>
            <person name="Sheridan J."/>
            <person name="Iwata A."/>
            <person name="Tuteja R."/>
            <person name="Penmetsa R.V."/>
            <person name="Wu W."/>
            <person name="Upadhyaya H.D."/>
            <person name="Yang S.P."/>
            <person name="Shah T."/>
            <person name="Saxena K.B."/>
            <person name="Michael T."/>
            <person name="McCombie W.R."/>
            <person name="Yang B."/>
            <person name="Zhang G."/>
            <person name="Yang H."/>
            <person name="Wang J."/>
            <person name="Spillane C."/>
            <person name="Cook D.R."/>
            <person name="May G.D."/>
            <person name="Xu X."/>
            <person name="Jackson S.A."/>
        </authorList>
    </citation>
    <scope>NUCLEOTIDE SEQUENCE [LARGE SCALE GENOMIC DNA]</scope>
    <source>
        <strain evidence="2">cv. Asha</strain>
    </source>
</reference>
<protein>
    <submittedName>
        <fullName evidence="1">Uncharacterized protein</fullName>
    </submittedName>
</protein>
<proteinExistence type="predicted"/>
<evidence type="ECO:0000313" key="1">
    <source>
        <dbReference type="EMBL" id="KYP72440.1"/>
    </source>
</evidence>
<evidence type="ECO:0000313" key="2">
    <source>
        <dbReference type="Proteomes" id="UP000075243"/>
    </source>
</evidence>
<dbReference type="Proteomes" id="UP000075243">
    <property type="component" value="Chromosome 2"/>
</dbReference>